<organism evidence="1 2">
    <name type="scientific">Racocetra persica</name>
    <dbReference type="NCBI Taxonomy" id="160502"/>
    <lineage>
        <taxon>Eukaryota</taxon>
        <taxon>Fungi</taxon>
        <taxon>Fungi incertae sedis</taxon>
        <taxon>Mucoromycota</taxon>
        <taxon>Glomeromycotina</taxon>
        <taxon>Glomeromycetes</taxon>
        <taxon>Diversisporales</taxon>
        <taxon>Gigasporaceae</taxon>
        <taxon>Racocetra</taxon>
    </lineage>
</organism>
<gene>
    <name evidence="1" type="ORF">RPERSI_LOCUS23022</name>
</gene>
<sequence length="122" mass="14025">MADSDSQKTQTPDYEIQKAQLSGKLRCIQQLLKDKTDQNTQLQTNYNALLEKITDLTPTINAAIKKSIEDSRPLFEEALKKILSENLNNEINELKDIINKIDNEKLKKPINKKAESIEKKNR</sequence>
<proteinExistence type="predicted"/>
<accession>A0ACA9RTL9</accession>
<comment type="caution">
    <text evidence="1">The sequence shown here is derived from an EMBL/GenBank/DDBJ whole genome shotgun (WGS) entry which is preliminary data.</text>
</comment>
<keyword evidence="2" id="KW-1185">Reference proteome</keyword>
<evidence type="ECO:0000313" key="1">
    <source>
        <dbReference type="EMBL" id="CAG8810156.1"/>
    </source>
</evidence>
<dbReference type="Proteomes" id="UP000789920">
    <property type="component" value="Unassembled WGS sequence"/>
</dbReference>
<reference evidence="1" key="1">
    <citation type="submission" date="2021-06" db="EMBL/GenBank/DDBJ databases">
        <authorList>
            <person name="Kallberg Y."/>
            <person name="Tangrot J."/>
            <person name="Rosling A."/>
        </authorList>
    </citation>
    <scope>NUCLEOTIDE SEQUENCE</scope>
    <source>
        <strain evidence="1">MA461A</strain>
    </source>
</reference>
<evidence type="ECO:0000313" key="2">
    <source>
        <dbReference type="Proteomes" id="UP000789920"/>
    </source>
</evidence>
<name>A0ACA9RTL9_9GLOM</name>
<dbReference type="EMBL" id="CAJVQC010070955">
    <property type="protein sequence ID" value="CAG8810156.1"/>
    <property type="molecule type" value="Genomic_DNA"/>
</dbReference>
<protein>
    <submittedName>
        <fullName evidence="1">23807_t:CDS:1</fullName>
    </submittedName>
</protein>